<evidence type="ECO:0000256" key="3">
    <source>
        <dbReference type="ARBA" id="ARBA00023125"/>
    </source>
</evidence>
<dbReference type="GO" id="GO:0003677">
    <property type="term" value="F:DNA binding"/>
    <property type="evidence" value="ECO:0007669"/>
    <property type="project" value="UniProtKB-KW"/>
</dbReference>
<dbReference type="Pfam" id="PF00126">
    <property type="entry name" value="HTH_1"/>
    <property type="match status" value="1"/>
</dbReference>
<keyword evidence="7" id="KW-1185">Reference proteome</keyword>
<evidence type="ECO:0000256" key="2">
    <source>
        <dbReference type="ARBA" id="ARBA00023015"/>
    </source>
</evidence>
<dbReference type="PANTHER" id="PTHR30346">
    <property type="entry name" value="TRANSCRIPTIONAL DUAL REGULATOR HCAR-RELATED"/>
    <property type="match status" value="1"/>
</dbReference>
<dbReference type="SUPFAM" id="SSF53850">
    <property type="entry name" value="Periplasmic binding protein-like II"/>
    <property type="match status" value="1"/>
</dbReference>
<dbReference type="PRINTS" id="PR00039">
    <property type="entry name" value="HTHLYSR"/>
</dbReference>
<dbReference type="Gene3D" id="1.10.10.10">
    <property type="entry name" value="Winged helix-like DNA-binding domain superfamily/Winged helix DNA-binding domain"/>
    <property type="match status" value="1"/>
</dbReference>
<dbReference type="InterPro" id="IPR000847">
    <property type="entry name" value="LysR_HTH_N"/>
</dbReference>
<dbReference type="PANTHER" id="PTHR30346:SF0">
    <property type="entry name" value="HCA OPERON TRANSCRIPTIONAL ACTIVATOR HCAR"/>
    <property type="match status" value="1"/>
</dbReference>
<dbReference type="CDD" id="cd08414">
    <property type="entry name" value="PBP2_LTTR_aromatics_like"/>
    <property type="match status" value="1"/>
</dbReference>
<dbReference type="InterPro" id="IPR036388">
    <property type="entry name" value="WH-like_DNA-bd_sf"/>
</dbReference>
<comment type="caution">
    <text evidence="6">The sequence shown here is derived from an EMBL/GenBank/DDBJ whole genome shotgun (WGS) entry which is preliminary data.</text>
</comment>
<evidence type="ECO:0000313" key="6">
    <source>
        <dbReference type="EMBL" id="MDP9843833.1"/>
    </source>
</evidence>
<dbReference type="SUPFAM" id="SSF46785">
    <property type="entry name" value="Winged helix' DNA-binding domain"/>
    <property type="match status" value="1"/>
</dbReference>
<keyword evidence="3 6" id="KW-0238">DNA-binding</keyword>
<evidence type="ECO:0000259" key="5">
    <source>
        <dbReference type="PROSITE" id="PS50931"/>
    </source>
</evidence>
<feature type="domain" description="HTH lysR-type" evidence="5">
    <location>
        <begin position="38"/>
        <end position="95"/>
    </location>
</feature>
<name>A0ABT9QAN9_9ACTN</name>
<dbReference type="InterPro" id="IPR005119">
    <property type="entry name" value="LysR_subst-bd"/>
</dbReference>
<keyword evidence="4" id="KW-0804">Transcription</keyword>
<evidence type="ECO:0000256" key="1">
    <source>
        <dbReference type="ARBA" id="ARBA00009437"/>
    </source>
</evidence>
<keyword evidence="2" id="KW-0805">Transcription regulation</keyword>
<dbReference type="PROSITE" id="PS50931">
    <property type="entry name" value="HTH_LYSR"/>
    <property type="match status" value="1"/>
</dbReference>
<gene>
    <name evidence="6" type="ORF">J2853_003044</name>
</gene>
<sequence length="335" mass="36254">MIRYCRLDPAIADRGHKHGRWLNPAATAHQEIDNNEDVEIREMRAFVTVVEEGSLSAAARKLHVSQSALSQTVQALERRLGVQLLLRSHTGARPTGAGKVLLQEVRELIGHHDRIVAAVSGLPAATGLLRIGVPLEFPVDLLPTVLTELSTVHQDLRVEVRHSSSVVQLAALQAGELDVALVRDRPADPCFDAVLAVEESMGVILATARSEEIAEAAGVRLHRLAGLAWIGFARSDTPAWYDQVAATLRGHGVAVADQPADEDRPVTPEVKLAAVGTGRAFAFASPGWARPLPEGMVWHPLIGDPIVRRTWAVWSATSRQRELAALIAALDLTMR</sequence>
<dbReference type="EMBL" id="JAUSQU010000001">
    <property type="protein sequence ID" value="MDP9843833.1"/>
    <property type="molecule type" value="Genomic_DNA"/>
</dbReference>
<evidence type="ECO:0000313" key="7">
    <source>
        <dbReference type="Proteomes" id="UP001225356"/>
    </source>
</evidence>
<proteinExistence type="inferred from homology"/>
<dbReference type="Gene3D" id="3.40.190.10">
    <property type="entry name" value="Periplasmic binding protein-like II"/>
    <property type="match status" value="2"/>
</dbReference>
<evidence type="ECO:0000256" key="4">
    <source>
        <dbReference type="ARBA" id="ARBA00023163"/>
    </source>
</evidence>
<accession>A0ABT9QAN9</accession>
<dbReference type="InterPro" id="IPR036390">
    <property type="entry name" value="WH_DNA-bd_sf"/>
</dbReference>
<reference evidence="6 7" key="1">
    <citation type="submission" date="2023-07" db="EMBL/GenBank/DDBJ databases">
        <title>Sequencing the genomes of 1000 actinobacteria strains.</title>
        <authorList>
            <person name="Klenk H.-P."/>
        </authorList>
    </citation>
    <scope>NUCLEOTIDE SEQUENCE [LARGE SCALE GENOMIC DNA]</scope>
    <source>
        <strain evidence="6 7">DSM 46740</strain>
    </source>
</reference>
<dbReference type="Pfam" id="PF03466">
    <property type="entry name" value="LysR_substrate"/>
    <property type="match status" value="1"/>
</dbReference>
<protein>
    <submittedName>
        <fullName evidence="6">DNA-binding transcriptional LysR family regulator</fullName>
    </submittedName>
</protein>
<dbReference type="Proteomes" id="UP001225356">
    <property type="component" value="Unassembled WGS sequence"/>
</dbReference>
<organism evidence="6 7">
    <name type="scientific">Streptosporangium lutulentum</name>
    <dbReference type="NCBI Taxonomy" id="1461250"/>
    <lineage>
        <taxon>Bacteria</taxon>
        <taxon>Bacillati</taxon>
        <taxon>Actinomycetota</taxon>
        <taxon>Actinomycetes</taxon>
        <taxon>Streptosporangiales</taxon>
        <taxon>Streptosporangiaceae</taxon>
        <taxon>Streptosporangium</taxon>
    </lineage>
</organism>
<dbReference type="RefSeq" id="WP_307558234.1">
    <property type="nucleotide sequence ID" value="NZ_JAUSQU010000001.1"/>
</dbReference>
<comment type="similarity">
    <text evidence="1">Belongs to the LysR transcriptional regulatory family.</text>
</comment>